<keyword evidence="2 4" id="KW-0689">Ribosomal protein</keyword>
<dbReference type="SUPFAM" id="SSF50447">
    <property type="entry name" value="Translation proteins"/>
    <property type="match status" value="1"/>
</dbReference>
<comment type="similarity">
    <text evidence="1 4">Belongs to the eukaryotic ribosomal protein eL33 family.</text>
</comment>
<dbReference type="HAMAP" id="MF_00573">
    <property type="entry name" value="Ribosomal_eL33"/>
    <property type="match status" value="1"/>
</dbReference>
<dbReference type="EMBL" id="CP006867">
    <property type="protein sequence ID" value="ALU11331.1"/>
    <property type="molecule type" value="Genomic_DNA"/>
</dbReference>
<dbReference type="KEGG" id="iis:EYM_00040"/>
<dbReference type="Proteomes" id="UP000060778">
    <property type="component" value="Chromosome"/>
</dbReference>
<evidence type="ECO:0000256" key="1">
    <source>
        <dbReference type="ARBA" id="ARBA00009269"/>
    </source>
</evidence>
<evidence type="ECO:0000256" key="4">
    <source>
        <dbReference type="HAMAP-Rule" id="MF_00573"/>
    </source>
</evidence>
<dbReference type="InterPro" id="IPR009000">
    <property type="entry name" value="Transl_B-barrel_sf"/>
</dbReference>
<evidence type="ECO:0000313" key="6">
    <source>
        <dbReference type="Proteomes" id="UP000060778"/>
    </source>
</evidence>
<dbReference type="GO" id="GO:1990904">
    <property type="term" value="C:ribonucleoprotein complex"/>
    <property type="evidence" value="ECO:0007669"/>
    <property type="project" value="UniProtKB-KW"/>
</dbReference>
<name>A0A0U3EA73_9CREN</name>
<dbReference type="InterPro" id="IPR001780">
    <property type="entry name" value="Ribosomal_eL33"/>
</dbReference>
<proteinExistence type="inferred from homology"/>
<evidence type="ECO:0000256" key="2">
    <source>
        <dbReference type="ARBA" id="ARBA00022980"/>
    </source>
</evidence>
<dbReference type="NCBIfam" id="NF003326">
    <property type="entry name" value="PRK04337.1"/>
    <property type="match status" value="1"/>
</dbReference>
<dbReference type="GO" id="GO:0003735">
    <property type="term" value="F:structural constituent of ribosome"/>
    <property type="evidence" value="ECO:0007669"/>
    <property type="project" value="InterPro"/>
</dbReference>
<dbReference type="Pfam" id="PF01247">
    <property type="entry name" value="Ribosomal_L35Ae"/>
    <property type="match status" value="1"/>
</dbReference>
<dbReference type="GO" id="GO:0006412">
    <property type="term" value="P:translation"/>
    <property type="evidence" value="ECO:0007669"/>
    <property type="project" value="UniProtKB-UniRule"/>
</dbReference>
<dbReference type="GeneID" id="30679427"/>
<gene>
    <name evidence="4" type="primary">rpl35ae</name>
    <name evidence="5" type="ORF">EYM_00040</name>
</gene>
<evidence type="ECO:0000256" key="3">
    <source>
        <dbReference type="ARBA" id="ARBA00023274"/>
    </source>
</evidence>
<sequence>MEAIITSYRRGSNDQNVHQVLVRFPSVNDAKMALGKRIIYEDSKGNKYVGKVLRLHGRKGVAIAVFKPNLPGQALGKVARIE</sequence>
<organism evidence="5 6">
    <name type="scientific">Ignicoccus islandicus DSM 13165</name>
    <dbReference type="NCBI Taxonomy" id="940295"/>
    <lineage>
        <taxon>Archaea</taxon>
        <taxon>Thermoproteota</taxon>
        <taxon>Thermoprotei</taxon>
        <taxon>Desulfurococcales</taxon>
        <taxon>Desulfurococcaceae</taxon>
        <taxon>Ignicoccus</taxon>
    </lineage>
</organism>
<dbReference type="InterPro" id="IPR038661">
    <property type="entry name" value="Ribosomal_eL33_sf"/>
</dbReference>
<dbReference type="STRING" id="940295.EYM_00040"/>
<evidence type="ECO:0000313" key="5">
    <source>
        <dbReference type="EMBL" id="ALU11331.1"/>
    </source>
</evidence>
<dbReference type="GO" id="GO:0005840">
    <property type="term" value="C:ribosome"/>
    <property type="evidence" value="ECO:0007669"/>
    <property type="project" value="UniProtKB-KW"/>
</dbReference>
<keyword evidence="3 4" id="KW-0687">Ribonucleoprotein</keyword>
<keyword evidence="6" id="KW-1185">Reference proteome</keyword>
<protein>
    <recommendedName>
        <fullName evidence="4">Large ribosomal subunit protein eL33</fullName>
    </recommendedName>
</protein>
<dbReference type="AlphaFoldDB" id="A0A0U3EA73"/>
<dbReference type="OrthoDB" id="14403at2157"/>
<reference evidence="5 6" key="1">
    <citation type="submission" date="2013-11" db="EMBL/GenBank/DDBJ databases">
        <title>Comparative genomics of Ignicoccus.</title>
        <authorList>
            <person name="Podar M."/>
        </authorList>
    </citation>
    <scope>NUCLEOTIDE SEQUENCE [LARGE SCALE GENOMIC DNA]</scope>
    <source>
        <strain evidence="5 6">DSM 13165</strain>
    </source>
</reference>
<dbReference type="Gene3D" id="2.40.10.190">
    <property type="entry name" value="translation elongation factor selb, chain A, domain 4"/>
    <property type="match status" value="1"/>
</dbReference>
<accession>A0A0U3EA73</accession>
<dbReference type="RefSeq" id="WP_075049102.1">
    <property type="nucleotide sequence ID" value="NZ_CP006867.1"/>
</dbReference>